<accession>A0A022PNW6</accession>
<keyword evidence="2" id="KW-1185">Reference proteome</keyword>
<name>A0A022PNW6_ERYGU</name>
<evidence type="ECO:0000313" key="2">
    <source>
        <dbReference type="Proteomes" id="UP000030748"/>
    </source>
</evidence>
<reference evidence="1 2" key="1">
    <citation type="journal article" date="2013" name="Proc. Natl. Acad. Sci. U.S.A.">
        <title>Fine-scale variation in meiotic recombination in Mimulus inferred from population shotgun sequencing.</title>
        <authorList>
            <person name="Hellsten U."/>
            <person name="Wright K.M."/>
            <person name="Jenkins J."/>
            <person name="Shu S."/>
            <person name="Yuan Y."/>
            <person name="Wessler S.R."/>
            <person name="Schmutz J."/>
            <person name="Willis J.H."/>
            <person name="Rokhsar D.S."/>
        </authorList>
    </citation>
    <scope>NUCLEOTIDE SEQUENCE [LARGE SCALE GENOMIC DNA]</scope>
    <source>
        <strain evidence="2">cv. DUN x IM62</strain>
    </source>
</reference>
<gene>
    <name evidence="1" type="ORF">MIMGU_mgv1a023204mg</name>
</gene>
<proteinExistence type="predicted"/>
<protein>
    <submittedName>
        <fullName evidence="1">Uncharacterized protein</fullName>
    </submittedName>
</protein>
<sequence length="93" mass="11396">MTPCLRHWTLIKALHNKYDKTRNNRIRNYTFGGLRSWLIFPLNNRIRFSCINGGVRKLLHFCMRLLERERWRCNKNKGMRAQRCCMYLQINHV</sequence>
<organism evidence="1 2">
    <name type="scientific">Erythranthe guttata</name>
    <name type="common">Yellow monkey flower</name>
    <name type="synonym">Mimulus guttatus</name>
    <dbReference type="NCBI Taxonomy" id="4155"/>
    <lineage>
        <taxon>Eukaryota</taxon>
        <taxon>Viridiplantae</taxon>
        <taxon>Streptophyta</taxon>
        <taxon>Embryophyta</taxon>
        <taxon>Tracheophyta</taxon>
        <taxon>Spermatophyta</taxon>
        <taxon>Magnoliopsida</taxon>
        <taxon>eudicotyledons</taxon>
        <taxon>Gunneridae</taxon>
        <taxon>Pentapetalae</taxon>
        <taxon>asterids</taxon>
        <taxon>lamiids</taxon>
        <taxon>Lamiales</taxon>
        <taxon>Phrymaceae</taxon>
        <taxon>Erythranthe</taxon>
    </lineage>
</organism>
<dbReference type="Proteomes" id="UP000030748">
    <property type="component" value="Unassembled WGS sequence"/>
</dbReference>
<evidence type="ECO:0000313" key="1">
    <source>
        <dbReference type="EMBL" id="EYU17952.1"/>
    </source>
</evidence>
<dbReference type="AlphaFoldDB" id="A0A022PNW6"/>
<dbReference type="EMBL" id="KI632344">
    <property type="protein sequence ID" value="EYU17952.1"/>
    <property type="molecule type" value="Genomic_DNA"/>
</dbReference>